<comment type="subcellular location">
    <subcellularLocation>
        <location evidence="1">Cytoplasm</location>
        <location evidence="1">Nucleoid</location>
    </subcellularLocation>
</comment>
<dbReference type="Gene3D" id="3.90.1530.30">
    <property type="match status" value="1"/>
</dbReference>
<dbReference type="Gene3D" id="1.10.10.2830">
    <property type="match status" value="1"/>
</dbReference>
<name>A0A2C6U4C1_9STAP</name>
<accession>A0A2C6U4C1</accession>
<dbReference type="InterPro" id="IPR041468">
    <property type="entry name" value="HTH_ParB/Spo0J"/>
</dbReference>
<comment type="similarity">
    <text evidence="2">Belongs to the ParB family.</text>
</comment>
<dbReference type="InterPro" id="IPR036086">
    <property type="entry name" value="ParB/Sulfiredoxin_sf"/>
</dbReference>
<sequence>MKIENQRDERLTIEDNENIQKINIQRVKANPYQPRKTFDEERLNDLAKSIKLHGILQPIVLRKTISGYHIVVGERRFRAASMAGLTEIPAIVKSLTDEDMMELAIIENLQREDLNAIEEAESYRKLMDDLNLTQQQVAQRLSKSRPYIANMLRLLNLPKVVADLVKQGELSGAHGRTLLGVKDKRKMQSIAKQAVRESWSVRELENYVTTHYSENKTKAETTQKAAKPKFIRQQERQLKEQYGAKVAISTTNKKGNITFEFKSEDEFRRLIHQLNNKYNRE</sequence>
<keyword evidence="9" id="KW-1185">Reference proteome</keyword>
<dbReference type="SUPFAM" id="SSF109709">
    <property type="entry name" value="KorB DNA-binding domain-like"/>
    <property type="match status" value="1"/>
</dbReference>
<dbReference type="Pfam" id="PF23552">
    <property type="entry name" value="ParB_C"/>
    <property type="match status" value="1"/>
</dbReference>
<dbReference type="NCBIfam" id="TIGR00180">
    <property type="entry name" value="parB_part"/>
    <property type="match status" value="1"/>
</dbReference>
<reference evidence="6" key="3">
    <citation type="submission" date="2017-10" db="EMBL/GenBank/DDBJ databases">
        <authorList>
            <person name="Vrbovska V."/>
            <person name="Kovarovic V."/>
            <person name="Indrakova A."/>
        </authorList>
    </citation>
    <scope>NUCLEOTIDE SEQUENCE</scope>
    <source>
        <strain evidence="6">CCM 8730</strain>
    </source>
</reference>
<dbReference type="FunFam" id="3.90.1530.30:FF:000001">
    <property type="entry name" value="Chromosome partitioning protein ParB"/>
    <property type="match status" value="1"/>
</dbReference>
<evidence type="ECO:0000313" key="9">
    <source>
        <dbReference type="Proteomes" id="UP001056588"/>
    </source>
</evidence>
<keyword evidence="4" id="KW-0238">DNA-binding</keyword>
<dbReference type="Proteomes" id="UP000223828">
    <property type="component" value="Unassembled WGS sequence"/>
</dbReference>
<evidence type="ECO:0000313" key="6">
    <source>
        <dbReference type="EMBL" id="PHK48722.1"/>
    </source>
</evidence>
<evidence type="ECO:0000256" key="2">
    <source>
        <dbReference type="ARBA" id="ARBA00006295"/>
    </source>
</evidence>
<proteinExistence type="inferred from homology"/>
<reference evidence="7" key="4">
    <citation type="submission" date="2022-03" db="EMBL/GenBank/DDBJ databases">
        <title>Complete Genome Sequence of Staphylococcus edaphicus strain CCM 8731.</title>
        <authorList>
            <person name="Rimmer C.O."/>
            <person name="Thomas J.C."/>
        </authorList>
    </citation>
    <scope>NUCLEOTIDE SEQUENCE</scope>
    <source>
        <strain evidence="7">CCM 8731</strain>
    </source>
</reference>
<organism evidence="6 8">
    <name type="scientific">Staphylococcus edaphicus</name>
    <dbReference type="NCBI Taxonomy" id="1955013"/>
    <lineage>
        <taxon>Bacteria</taxon>
        <taxon>Bacillati</taxon>
        <taxon>Bacillota</taxon>
        <taxon>Bacilli</taxon>
        <taxon>Bacillales</taxon>
        <taxon>Staphylococcaceae</taxon>
        <taxon>Staphylococcus</taxon>
    </lineage>
</organism>
<reference evidence="8" key="2">
    <citation type="submission" date="2017-10" db="EMBL/GenBank/DDBJ databases">
        <title>Staphylococcus edaphicus sp. nov., isolated in Antarctica, harbouring mecC gene and genomic islands essential in adaptation to extreme environment.</title>
        <authorList>
            <person name="Pantucek R."/>
            <person name="Sedlacek I."/>
            <person name="Indrakova A."/>
            <person name="Vrbovska V."/>
            <person name="Maslanova I."/>
            <person name="Kovarovic V."/>
            <person name="Svec P."/>
            <person name="Kralova S."/>
            <person name="Kristofova L."/>
            <person name="Keklakova J."/>
            <person name="Petras P."/>
            <person name="Doskar J."/>
        </authorList>
    </citation>
    <scope>NUCLEOTIDE SEQUENCE [LARGE SCALE GENOMIC DNA]</scope>
    <source>
        <strain evidence="8">CCM 5085</strain>
    </source>
</reference>
<gene>
    <name evidence="6" type="ORF">BTJ66_12200</name>
    <name evidence="7" type="ORF">MNY58_13275</name>
</gene>
<evidence type="ECO:0000256" key="1">
    <source>
        <dbReference type="ARBA" id="ARBA00004453"/>
    </source>
</evidence>
<evidence type="ECO:0000256" key="4">
    <source>
        <dbReference type="ARBA" id="ARBA00023125"/>
    </source>
</evidence>
<reference evidence="6" key="1">
    <citation type="journal article" date="2017" name="Appl. Environ. Microbiol.">
        <title>Staphylococcus edaphicus sp. nov., isolated in Antarctica, harbours mecC gene and genomic islands with suspected role in adaptation to extreme environment.</title>
        <authorList>
            <person name="Pantucek R."/>
            <person name="Sedlacek I."/>
            <person name="Indrakova A."/>
            <person name="Vrbovska V."/>
            <person name="Maslanova I."/>
            <person name="Kovarovic V."/>
            <person name="Svec P."/>
            <person name="Kralova S."/>
            <person name="Kristofova L."/>
            <person name="Keklakova J."/>
            <person name="Petras P."/>
            <person name="Doskar J."/>
        </authorList>
    </citation>
    <scope>NUCLEOTIDE SEQUENCE</scope>
    <source>
        <strain evidence="6">CCM 8730</strain>
    </source>
</reference>
<protein>
    <submittedName>
        <fullName evidence="6">Chromosome partitioning protein ParB</fullName>
    </submittedName>
    <submittedName>
        <fullName evidence="7">ParB/RepB/Spo0J family partition protein</fullName>
    </submittedName>
</protein>
<evidence type="ECO:0000313" key="8">
    <source>
        <dbReference type="Proteomes" id="UP000223828"/>
    </source>
</evidence>
<dbReference type="GO" id="GO:0007059">
    <property type="term" value="P:chromosome segregation"/>
    <property type="evidence" value="ECO:0007669"/>
    <property type="project" value="UniProtKB-KW"/>
</dbReference>
<evidence type="ECO:0000313" key="7">
    <source>
        <dbReference type="EMBL" id="UQW81504.1"/>
    </source>
</evidence>
<dbReference type="Proteomes" id="UP001056588">
    <property type="component" value="Chromosome"/>
</dbReference>
<dbReference type="AlphaFoldDB" id="A0A2C6U4C1"/>
<keyword evidence="3" id="KW-0159">Chromosome partition</keyword>
<dbReference type="FunFam" id="1.10.10.2830:FF:000001">
    <property type="entry name" value="Chromosome partitioning protein ParB"/>
    <property type="match status" value="1"/>
</dbReference>
<feature type="domain" description="ParB-like N-terminal" evidence="5">
    <location>
        <begin position="20"/>
        <end position="109"/>
    </location>
</feature>
<dbReference type="GO" id="GO:0009295">
    <property type="term" value="C:nucleoid"/>
    <property type="evidence" value="ECO:0007669"/>
    <property type="project" value="UniProtKB-SubCell"/>
</dbReference>
<dbReference type="InterPro" id="IPR004437">
    <property type="entry name" value="ParB/RepB/Spo0J"/>
</dbReference>
<evidence type="ECO:0000256" key="3">
    <source>
        <dbReference type="ARBA" id="ARBA00022829"/>
    </source>
</evidence>
<dbReference type="SUPFAM" id="SSF110849">
    <property type="entry name" value="ParB/Sulfiredoxin"/>
    <property type="match status" value="1"/>
</dbReference>
<dbReference type="PANTHER" id="PTHR33375:SF1">
    <property type="entry name" value="CHROMOSOME-PARTITIONING PROTEIN PARB-RELATED"/>
    <property type="match status" value="1"/>
</dbReference>
<dbReference type="OrthoDB" id="9802051at2"/>
<dbReference type="EMBL" id="CP093217">
    <property type="protein sequence ID" value="UQW81504.1"/>
    <property type="molecule type" value="Genomic_DNA"/>
</dbReference>
<dbReference type="Pfam" id="PF17762">
    <property type="entry name" value="HTH_ParB"/>
    <property type="match status" value="1"/>
</dbReference>
<dbReference type="RefSeq" id="WP_099091216.1">
    <property type="nucleotide sequence ID" value="NZ_CP093217.1"/>
</dbReference>
<dbReference type="InterPro" id="IPR003115">
    <property type="entry name" value="ParB_N"/>
</dbReference>
<dbReference type="GO" id="GO:0045881">
    <property type="term" value="P:positive regulation of sporulation resulting in formation of a cellular spore"/>
    <property type="evidence" value="ECO:0007669"/>
    <property type="project" value="TreeGrafter"/>
</dbReference>
<dbReference type="EMBL" id="MRZN01000026">
    <property type="protein sequence ID" value="PHK48722.1"/>
    <property type="molecule type" value="Genomic_DNA"/>
</dbReference>
<dbReference type="Pfam" id="PF02195">
    <property type="entry name" value="ParB_N"/>
    <property type="match status" value="1"/>
</dbReference>
<dbReference type="GO" id="GO:0005694">
    <property type="term" value="C:chromosome"/>
    <property type="evidence" value="ECO:0007669"/>
    <property type="project" value="TreeGrafter"/>
</dbReference>
<dbReference type="CDD" id="cd16393">
    <property type="entry name" value="SPO0J_N"/>
    <property type="match status" value="1"/>
</dbReference>
<dbReference type="GO" id="GO:0003677">
    <property type="term" value="F:DNA binding"/>
    <property type="evidence" value="ECO:0007669"/>
    <property type="project" value="UniProtKB-KW"/>
</dbReference>
<dbReference type="SMART" id="SM00470">
    <property type="entry name" value="ParB"/>
    <property type="match status" value="1"/>
</dbReference>
<dbReference type="InterPro" id="IPR050336">
    <property type="entry name" value="Chromosome_partition/occlusion"/>
</dbReference>
<dbReference type="PANTHER" id="PTHR33375">
    <property type="entry name" value="CHROMOSOME-PARTITIONING PROTEIN PARB-RELATED"/>
    <property type="match status" value="1"/>
</dbReference>
<evidence type="ECO:0000259" key="5">
    <source>
        <dbReference type="SMART" id="SM00470"/>
    </source>
</evidence>
<dbReference type="InterPro" id="IPR057240">
    <property type="entry name" value="ParB_dimer_C"/>
</dbReference>